<evidence type="ECO:0000313" key="3">
    <source>
        <dbReference type="EMBL" id="RKN26573.1"/>
    </source>
</evidence>
<evidence type="ECO:0000313" key="2">
    <source>
        <dbReference type="EMBL" id="RKN11408.1"/>
    </source>
</evidence>
<comment type="caution">
    <text evidence="2">The sequence shown here is derived from an EMBL/GenBank/DDBJ whole genome shotgun (WGS) entry which is preliminary data.</text>
</comment>
<proteinExistence type="predicted"/>
<evidence type="ECO:0000313" key="4">
    <source>
        <dbReference type="Proteomes" id="UP000268652"/>
    </source>
</evidence>
<evidence type="ECO:0008006" key="6">
    <source>
        <dbReference type="Google" id="ProtNLM"/>
    </source>
</evidence>
<sequence>MKAIRRVLGVLATATVLALSAAGAAQAQVQKDYSCDGNVNPAAHGWNYVKAYASTCPNVGGPA</sequence>
<evidence type="ECO:0000256" key="1">
    <source>
        <dbReference type="SAM" id="SignalP"/>
    </source>
</evidence>
<name>A0A3A9WEE1_9ACTN</name>
<protein>
    <recommendedName>
        <fullName evidence="6">Secreted protein</fullName>
    </recommendedName>
</protein>
<reference evidence="4 5" key="1">
    <citation type="submission" date="2018-09" db="EMBL/GenBank/DDBJ databases">
        <title>Streptomyces sp. nov. DS1-2, an endophytic actinomycete isolated from roots of Dendrobium scabrilingue.</title>
        <authorList>
            <person name="Kuncharoen N."/>
            <person name="Kudo T."/>
            <person name="Ohkuma M."/>
            <person name="Yuki M."/>
            <person name="Tanasupawat S."/>
        </authorList>
    </citation>
    <scope>NUCLEOTIDE SEQUENCE [LARGE SCALE GENOMIC DNA]</scope>
    <source>
        <strain evidence="2 5">AZ1-7</strain>
        <strain evidence="3 4">DS1-2</strain>
    </source>
</reference>
<organism evidence="2 5">
    <name type="scientific">Streptomyces radicis</name>
    <dbReference type="NCBI Taxonomy" id="1750517"/>
    <lineage>
        <taxon>Bacteria</taxon>
        <taxon>Bacillati</taxon>
        <taxon>Actinomycetota</taxon>
        <taxon>Actinomycetes</taxon>
        <taxon>Kitasatosporales</taxon>
        <taxon>Streptomycetaceae</taxon>
        <taxon>Streptomyces</taxon>
    </lineage>
</organism>
<dbReference type="RefSeq" id="WP_120695452.1">
    <property type="nucleotide sequence ID" value="NZ_RBDX01000003.1"/>
</dbReference>
<dbReference type="Proteomes" id="UP000268652">
    <property type="component" value="Unassembled WGS sequence"/>
</dbReference>
<keyword evidence="4" id="KW-1185">Reference proteome</keyword>
<dbReference type="Proteomes" id="UP000275024">
    <property type="component" value="Unassembled WGS sequence"/>
</dbReference>
<feature type="signal peptide" evidence="1">
    <location>
        <begin position="1"/>
        <end position="27"/>
    </location>
</feature>
<gene>
    <name evidence="3" type="ORF">D7318_04135</name>
    <name evidence="2" type="ORF">D7319_05525</name>
</gene>
<evidence type="ECO:0000313" key="5">
    <source>
        <dbReference type="Proteomes" id="UP000275024"/>
    </source>
</evidence>
<feature type="chain" id="PRO_5017193535" description="Secreted protein" evidence="1">
    <location>
        <begin position="28"/>
        <end position="63"/>
    </location>
</feature>
<dbReference type="EMBL" id="RBDX01000003">
    <property type="protein sequence ID" value="RKN11408.1"/>
    <property type="molecule type" value="Genomic_DNA"/>
</dbReference>
<dbReference type="EMBL" id="RBDY01000002">
    <property type="protein sequence ID" value="RKN26573.1"/>
    <property type="molecule type" value="Genomic_DNA"/>
</dbReference>
<accession>A0A3A9WEE1</accession>
<keyword evidence="1" id="KW-0732">Signal</keyword>
<dbReference type="AlphaFoldDB" id="A0A3A9WEE1"/>